<keyword evidence="3" id="KW-1185">Reference proteome</keyword>
<evidence type="ECO:0008006" key="4">
    <source>
        <dbReference type="Google" id="ProtNLM"/>
    </source>
</evidence>
<sequence>MKKYFILTFLLLLVQSFFSQQDERPVVGVAAFTCDENPRFVKLVTEKVVEMLTNTKRFRVVDRTSSDKVKEELELQKSEAFLDSKNVVEQGASLAAEKIITGHITKIPVYAIKNSVGEITGYKASVAFQMKIVDVATGLSTDATSFEGKASELMLSAESAVQYAMNSIQEEINQYFKMNFPIKGKIIKILNSEDTKYIKVLLNIGKNVGLKIGDTLTVESIELIDGQNYPTKIGTIEIENLAGESFSEATVTNKKYSPIILSNFSEQKKLECTLTIKK</sequence>
<dbReference type="OrthoDB" id="1421388at2"/>
<name>A0A1E5UB78_9FLAO</name>
<evidence type="ECO:0000313" key="3">
    <source>
        <dbReference type="Proteomes" id="UP000095601"/>
    </source>
</evidence>
<protein>
    <recommendedName>
        <fullName evidence="4">Penicillin-binding protein activator LpoB</fullName>
    </recommendedName>
</protein>
<evidence type="ECO:0000256" key="1">
    <source>
        <dbReference type="SAM" id="SignalP"/>
    </source>
</evidence>
<dbReference type="KEGG" id="cnr:EB819_09780"/>
<proteinExistence type="predicted"/>
<dbReference type="Pfam" id="PF13036">
    <property type="entry name" value="LpoB"/>
    <property type="match status" value="1"/>
</dbReference>
<comment type="caution">
    <text evidence="2">The sequence shown here is derived from an EMBL/GenBank/DDBJ whole genome shotgun (WGS) entry which is preliminary data.</text>
</comment>
<feature type="chain" id="PRO_5009186786" description="Penicillin-binding protein activator LpoB" evidence="1">
    <location>
        <begin position="22"/>
        <end position="278"/>
    </location>
</feature>
<accession>A0A1E5UB78</accession>
<evidence type="ECO:0000313" key="2">
    <source>
        <dbReference type="EMBL" id="OEL10058.1"/>
    </source>
</evidence>
<gene>
    <name evidence="2" type="ORF">BHF72_0752</name>
</gene>
<organism evidence="2 3">
    <name type="scientific">Cloacibacterium normanense</name>
    <dbReference type="NCBI Taxonomy" id="237258"/>
    <lineage>
        <taxon>Bacteria</taxon>
        <taxon>Pseudomonadati</taxon>
        <taxon>Bacteroidota</taxon>
        <taxon>Flavobacteriia</taxon>
        <taxon>Flavobacteriales</taxon>
        <taxon>Weeksellaceae</taxon>
    </lineage>
</organism>
<keyword evidence="1" id="KW-0732">Signal</keyword>
<dbReference type="AlphaFoldDB" id="A0A1E5UB78"/>
<dbReference type="RefSeq" id="WP_069800533.1">
    <property type="nucleotide sequence ID" value="NZ_CP034157.1"/>
</dbReference>
<dbReference type="InterPro" id="IPR014094">
    <property type="entry name" value="LpoB"/>
</dbReference>
<dbReference type="Gene3D" id="3.40.50.10610">
    <property type="entry name" value="ABC-type transport auxiliary lipoprotein component"/>
    <property type="match status" value="1"/>
</dbReference>
<feature type="signal peptide" evidence="1">
    <location>
        <begin position="1"/>
        <end position="21"/>
    </location>
</feature>
<dbReference type="PATRIC" id="fig|237258.4.peg.932"/>
<dbReference type="STRING" id="237258.SAMN04489756_10319"/>
<dbReference type="EMBL" id="MKGI01000079">
    <property type="protein sequence ID" value="OEL10058.1"/>
    <property type="molecule type" value="Genomic_DNA"/>
</dbReference>
<reference evidence="2 3" key="1">
    <citation type="submission" date="2016-09" db="EMBL/GenBank/DDBJ databases">
        <authorList>
            <person name="Capua I."/>
            <person name="De Benedictis P."/>
            <person name="Joannis T."/>
            <person name="Lombin L.H."/>
            <person name="Cattoli G."/>
        </authorList>
    </citation>
    <scope>NUCLEOTIDE SEQUENCE [LARGE SCALE GENOMIC DNA]</scope>
    <source>
        <strain evidence="2 3">NRS-1</strain>
    </source>
</reference>
<dbReference type="Proteomes" id="UP000095601">
    <property type="component" value="Unassembled WGS sequence"/>
</dbReference>